<protein>
    <recommendedName>
        <fullName evidence="4">Reverse transcriptase domain-containing protein</fullName>
    </recommendedName>
</protein>
<reference evidence="2 3" key="1">
    <citation type="journal article" date="2022" name="Allergy">
        <title>Genome assembly and annotation of Periplaneta americana reveal a comprehensive cockroach allergen profile.</title>
        <authorList>
            <person name="Wang L."/>
            <person name="Xiong Q."/>
            <person name="Saelim N."/>
            <person name="Wang L."/>
            <person name="Nong W."/>
            <person name="Wan A.T."/>
            <person name="Shi M."/>
            <person name="Liu X."/>
            <person name="Cao Q."/>
            <person name="Hui J.H.L."/>
            <person name="Sookrung N."/>
            <person name="Leung T.F."/>
            <person name="Tungtrongchitr A."/>
            <person name="Tsui S.K.W."/>
        </authorList>
    </citation>
    <scope>NUCLEOTIDE SEQUENCE [LARGE SCALE GENOMIC DNA]</scope>
    <source>
        <strain evidence="2">PWHHKU_190912</strain>
    </source>
</reference>
<sequence length="225" mass="26463">MVLKHIRKRKRNWLGHWLRRDCLLKDALEGMVNGKKYQMIDDIKIYGSYDETKRKAENRKDWRKLGLQDMEKSSQSEGDEYTTTMKEPVKTAGRFRTALPQTTKKGYIIDPTIRIETGSSQPEDVNKEKINIYLPAVDYFKAKYQLEDIELQSQSEPATNLSQRQNHRSLNHTSSQSHPFILRRNDINSSYPFGLLRTIGERYLEKNKEVFVVFVDLEKAFDRVD</sequence>
<proteinExistence type="predicted"/>
<name>A0ABQ8SVZ1_PERAM</name>
<evidence type="ECO:0000313" key="3">
    <source>
        <dbReference type="Proteomes" id="UP001148838"/>
    </source>
</evidence>
<dbReference type="Proteomes" id="UP001148838">
    <property type="component" value="Unassembled WGS sequence"/>
</dbReference>
<organism evidence="2 3">
    <name type="scientific">Periplaneta americana</name>
    <name type="common">American cockroach</name>
    <name type="synonym">Blatta americana</name>
    <dbReference type="NCBI Taxonomy" id="6978"/>
    <lineage>
        <taxon>Eukaryota</taxon>
        <taxon>Metazoa</taxon>
        <taxon>Ecdysozoa</taxon>
        <taxon>Arthropoda</taxon>
        <taxon>Hexapoda</taxon>
        <taxon>Insecta</taxon>
        <taxon>Pterygota</taxon>
        <taxon>Neoptera</taxon>
        <taxon>Polyneoptera</taxon>
        <taxon>Dictyoptera</taxon>
        <taxon>Blattodea</taxon>
        <taxon>Blattoidea</taxon>
        <taxon>Blattidae</taxon>
        <taxon>Blattinae</taxon>
        <taxon>Periplaneta</taxon>
    </lineage>
</organism>
<accession>A0ABQ8SVZ1</accession>
<gene>
    <name evidence="2" type="ORF">ANN_14311</name>
</gene>
<dbReference type="EMBL" id="JAJSOF020000019">
    <property type="protein sequence ID" value="KAJ4438369.1"/>
    <property type="molecule type" value="Genomic_DNA"/>
</dbReference>
<feature type="region of interest" description="Disordered" evidence="1">
    <location>
        <begin position="155"/>
        <end position="177"/>
    </location>
</feature>
<keyword evidence="3" id="KW-1185">Reference proteome</keyword>
<evidence type="ECO:0000256" key="1">
    <source>
        <dbReference type="SAM" id="MobiDB-lite"/>
    </source>
</evidence>
<comment type="caution">
    <text evidence="2">The sequence shown here is derived from an EMBL/GenBank/DDBJ whole genome shotgun (WGS) entry which is preliminary data.</text>
</comment>
<evidence type="ECO:0008006" key="4">
    <source>
        <dbReference type="Google" id="ProtNLM"/>
    </source>
</evidence>
<evidence type="ECO:0000313" key="2">
    <source>
        <dbReference type="EMBL" id="KAJ4438369.1"/>
    </source>
</evidence>
<feature type="compositionally biased region" description="Polar residues" evidence="1">
    <location>
        <begin position="155"/>
        <end position="164"/>
    </location>
</feature>